<keyword evidence="1" id="KW-0472">Membrane</keyword>
<dbReference type="AlphaFoldDB" id="A0AAX3F117"/>
<feature type="transmembrane region" description="Helical" evidence="1">
    <location>
        <begin position="119"/>
        <end position="143"/>
    </location>
</feature>
<keyword evidence="1" id="KW-1133">Transmembrane helix</keyword>
<dbReference type="Proteomes" id="UP001164481">
    <property type="component" value="Chromosome"/>
</dbReference>
<evidence type="ECO:0000313" key="3">
    <source>
        <dbReference type="Proteomes" id="UP001164481"/>
    </source>
</evidence>
<protein>
    <submittedName>
        <fullName evidence="2">Uncharacterized protein</fullName>
    </submittedName>
</protein>
<gene>
    <name evidence="2" type="ORF">OIE46_01015</name>
</gene>
<organism evidence="2 3">
    <name type="scientific">Mycoplasmopsis synoviae</name>
    <name type="common">Mycoplasma synoviae</name>
    <dbReference type="NCBI Taxonomy" id="2109"/>
    <lineage>
        <taxon>Bacteria</taxon>
        <taxon>Bacillati</taxon>
        <taxon>Mycoplasmatota</taxon>
        <taxon>Mycoplasmoidales</taxon>
        <taxon>Metamycoplasmataceae</taxon>
        <taxon>Mycoplasmopsis</taxon>
    </lineage>
</organism>
<dbReference type="EMBL" id="CP107525">
    <property type="protein sequence ID" value="UZW64656.1"/>
    <property type="molecule type" value="Genomic_DNA"/>
</dbReference>
<name>A0AAX3F117_MYCSY</name>
<dbReference type="RefSeq" id="WP_011283333.1">
    <property type="nucleotide sequence ID" value="NZ_CP034544.1"/>
</dbReference>
<accession>A0AAX3F117</accession>
<evidence type="ECO:0000256" key="1">
    <source>
        <dbReference type="SAM" id="Phobius"/>
    </source>
</evidence>
<sequence>MNKAAVKKSKLLWIKNRQFIIGFWFFTILLSVANLLWSSRVIPLYYWLDFEIDRTLRIFLALLFLANIFAVGFIFCIYSKITINTLYSVMFFACFISSLSFFPQVLINSETNKTQLLFIYFKFDTALFFVLHGAVWLLMLVFLKPKYIINLRVKIKNKKITKN</sequence>
<feature type="transmembrane region" description="Helical" evidence="1">
    <location>
        <begin position="58"/>
        <end position="78"/>
    </location>
</feature>
<keyword evidence="1" id="KW-0812">Transmembrane</keyword>
<proteinExistence type="predicted"/>
<feature type="transmembrane region" description="Helical" evidence="1">
    <location>
        <begin position="20"/>
        <end position="38"/>
    </location>
</feature>
<reference evidence="2" key="1">
    <citation type="submission" date="2022-10" db="EMBL/GenBank/DDBJ databases">
        <authorList>
            <person name="Wei X."/>
        </authorList>
    </citation>
    <scope>NUCLEOTIDE SEQUENCE</scope>
    <source>
        <strain evidence="2">SD2</strain>
    </source>
</reference>
<feature type="transmembrane region" description="Helical" evidence="1">
    <location>
        <begin position="85"/>
        <end position="107"/>
    </location>
</feature>
<evidence type="ECO:0000313" key="2">
    <source>
        <dbReference type="EMBL" id="UZW64656.1"/>
    </source>
</evidence>
<reference evidence="2" key="2">
    <citation type="submission" date="2022-11" db="EMBL/GenBank/DDBJ databases">
        <title>complete genomes of mycoplasma synoviae ZX313 strain and SD2 strain.</title>
        <authorList>
            <person name="Zhong Q."/>
        </authorList>
    </citation>
    <scope>NUCLEOTIDE SEQUENCE</scope>
    <source>
        <strain evidence="2">SD2</strain>
    </source>
</reference>